<organism evidence="6 7">
    <name type="scientific">Saccharopolyspora shandongensis</name>
    <dbReference type="NCBI Taxonomy" id="418495"/>
    <lineage>
        <taxon>Bacteria</taxon>
        <taxon>Bacillati</taxon>
        <taxon>Actinomycetota</taxon>
        <taxon>Actinomycetes</taxon>
        <taxon>Pseudonocardiales</taxon>
        <taxon>Pseudonocardiaceae</taxon>
        <taxon>Saccharopolyspora</taxon>
    </lineage>
</organism>
<dbReference type="PRINTS" id="PR00039">
    <property type="entry name" value="HTHLYSR"/>
</dbReference>
<comment type="similarity">
    <text evidence="1">Belongs to the LysR transcriptional regulatory family.</text>
</comment>
<dbReference type="InterPro" id="IPR036390">
    <property type="entry name" value="WH_DNA-bd_sf"/>
</dbReference>
<evidence type="ECO:0000313" key="7">
    <source>
        <dbReference type="Proteomes" id="UP000199529"/>
    </source>
</evidence>
<gene>
    <name evidence="6" type="ORF">SAMN05216215_108919</name>
</gene>
<keyword evidence="4" id="KW-0804">Transcription</keyword>
<dbReference type="Proteomes" id="UP000199529">
    <property type="component" value="Unassembled WGS sequence"/>
</dbReference>
<evidence type="ECO:0000256" key="2">
    <source>
        <dbReference type="ARBA" id="ARBA00023015"/>
    </source>
</evidence>
<evidence type="ECO:0000256" key="3">
    <source>
        <dbReference type="ARBA" id="ARBA00023125"/>
    </source>
</evidence>
<dbReference type="PANTHER" id="PTHR30118">
    <property type="entry name" value="HTH-TYPE TRANSCRIPTIONAL REGULATOR LEUO-RELATED"/>
    <property type="match status" value="1"/>
</dbReference>
<protein>
    <submittedName>
        <fullName evidence="6">Transcriptional regulator, LysR family</fullName>
    </submittedName>
</protein>
<dbReference type="SUPFAM" id="SSF53850">
    <property type="entry name" value="Periplasmic binding protein-like II"/>
    <property type="match status" value="1"/>
</dbReference>
<keyword evidence="7" id="KW-1185">Reference proteome</keyword>
<dbReference type="PROSITE" id="PS50931">
    <property type="entry name" value="HTH_LYSR"/>
    <property type="match status" value="1"/>
</dbReference>
<dbReference type="InterPro" id="IPR036388">
    <property type="entry name" value="WH-like_DNA-bd_sf"/>
</dbReference>
<keyword evidence="3" id="KW-0238">DNA-binding</keyword>
<dbReference type="InterPro" id="IPR000847">
    <property type="entry name" value="LysR_HTH_N"/>
</dbReference>
<dbReference type="STRING" id="418495.SAMN05216215_108919"/>
<evidence type="ECO:0000259" key="5">
    <source>
        <dbReference type="PROSITE" id="PS50931"/>
    </source>
</evidence>
<dbReference type="Gene3D" id="3.40.190.10">
    <property type="entry name" value="Periplasmic binding protein-like II"/>
    <property type="match status" value="2"/>
</dbReference>
<dbReference type="InterPro" id="IPR050389">
    <property type="entry name" value="LysR-type_TF"/>
</dbReference>
<dbReference type="SUPFAM" id="SSF46785">
    <property type="entry name" value="Winged helix' DNA-binding domain"/>
    <property type="match status" value="1"/>
</dbReference>
<feature type="domain" description="HTH lysR-type" evidence="5">
    <location>
        <begin position="19"/>
        <end position="76"/>
    </location>
</feature>
<reference evidence="7" key="1">
    <citation type="submission" date="2016-10" db="EMBL/GenBank/DDBJ databases">
        <authorList>
            <person name="Varghese N."/>
            <person name="Submissions S."/>
        </authorList>
    </citation>
    <scope>NUCLEOTIDE SEQUENCE [LARGE SCALE GENOMIC DNA]</scope>
    <source>
        <strain evidence="7">CGMCC 4.3530</strain>
    </source>
</reference>
<dbReference type="PANTHER" id="PTHR30118:SF15">
    <property type="entry name" value="TRANSCRIPTIONAL REGULATORY PROTEIN"/>
    <property type="match status" value="1"/>
</dbReference>
<evidence type="ECO:0000256" key="4">
    <source>
        <dbReference type="ARBA" id="ARBA00023163"/>
    </source>
</evidence>
<dbReference type="GO" id="GO:0003677">
    <property type="term" value="F:DNA binding"/>
    <property type="evidence" value="ECO:0007669"/>
    <property type="project" value="UniProtKB-KW"/>
</dbReference>
<sequence>MNAVDPDIDRNYSRCVVDVDLNLMRTFVLLYETRSVTKTAEALFITQPSVSHALRRLRRQFADELFTRSPDGLAPTEIAERMYPRLQQALEVIDETVSGAGRFDPATSARTFRICATDLGEISLLPPILARLEEQAPRCAVEVTPLDMAAAPQQLRQGRTDAVICTPRIDAPDLRRDGLFQERYVGLIARDHPRIGERPTLDEYLRERHIVVDPAAGHVDADQELTRLGHRREVAARVPHFAVLPELLARTRYLSAVPSGVAGLFTRSSRVRTFELPFEIPTVEVALYTYRRAIPAPGTDWLRDLVRETLRREPSTSDSEGSAARG</sequence>
<accession>A0A1H3TQG8</accession>
<keyword evidence="2" id="KW-0805">Transcription regulation</keyword>
<evidence type="ECO:0000256" key="1">
    <source>
        <dbReference type="ARBA" id="ARBA00009437"/>
    </source>
</evidence>
<dbReference type="AlphaFoldDB" id="A0A1H3TQG8"/>
<dbReference type="CDD" id="cd08459">
    <property type="entry name" value="PBP2_DntR_NahR_LinR_like"/>
    <property type="match status" value="1"/>
</dbReference>
<dbReference type="Gene3D" id="1.10.10.10">
    <property type="entry name" value="Winged helix-like DNA-binding domain superfamily/Winged helix DNA-binding domain"/>
    <property type="match status" value="1"/>
</dbReference>
<name>A0A1H3TQG8_9PSEU</name>
<dbReference type="Pfam" id="PF03466">
    <property type="entry name" value="LysR_substrate"/>
    <property type="match status" value="1"/>
</dbReference>
<proteinExistence type="inferred from homology"/>
<evidence type="ECO:0000313" key="6">
    <source>
        <dbReference type="EMBL" id="SDZ52360.1"/>
    </source>
</evidence>
<dbReference type="EMBL" id="FNOK01000089">
    <property type="protein sequence ID" value="SDZ52360.1"/>
    <property type="molecule type" value="Genomic_DNA"/>
</dbReference>
<dbReference type="Pfam" id="PF00126">
    <property type="entry name" value="HTH_1"/>
    <property type="match status" value="1"/>
</dbReference>
<dbReference type="InterPro" id="IPR005119">
    <property type="entry name" value="LysR_subst-bd"/>
</dbReference>
<dbReference type="GO" id="GO:0003700">
    <property type="term" value="F:DNA-binding transcription factor activity"/>
    <property type="evidence" value="ECO:0007669"/>
    <property type="project" value="InterPro"/>
</dbReference>